<dbReference type="Proteomes" id="UP001143910">
    <property type="component" value="Unassembled WGS sequence"/>
</dbReference>
<accession>A0ACC1NK27</accession>
<dbReference type="EMBL" id="JANJQO010000260">
    <property type="protein sequence ID" value="KAJ2979685.1"/>
    <property type="molecule type" value="Genomic_DNA"/>
</dbReference>
<reference evidence="1" key="1">
    <citation type="submission" date="2022-08" db="EMBL/GenBank/DDBJ databases">
        <title>Genome Sequence of Lecanicillium fungicola.</title>
        <authorList>
            <person name="Buettner E."/>
        </authorList>
    </citation>
    <scope>NUCLEOTIDE SEQUENCE</scope>
    <source>
        <strain evidence="1">Babe33</strain>
    </source>
</reference>
<protein>
    <submittedName>
        <fullName evidence="1">Uncharacterized protein</fullName>
    </submittedName>
</protein>
<evidence type="ECO:0000313" key="1">
    <source>
        <dbReference type="EMBL" id="KAJ2979685.1"/>
    </source>
</evidence>
<name>A0ACC1NK27_9HYPO</name>
<gene>
    <name evidence="1" type="ORF">NQ176_g3099</name>
</gene>
<evidence type="ECO:0000313" key="2">
    <source>
        <dbReference type="Proteomes" id="UP001143910"/>
    </source>
</evidence>
<keyword evidence="2" id="KW-1185">Reference proteome</keyword>
<comment type="caution">
    <text evidence="1">The sequence shown here is derived from an EMBL/GenBank/DDBJ whole genome shotgun (WGS) entry which is preliminary data.</text>
</comment>
<proteinExistence type="predicted"/>
<organism evidence="1 2">
    <name type="scientific">Zarea fungicola</name>
    <dbReference type="NCBI Taxonomy" id="93591"/>
    <lineage>
        <taxon>Eukaryota</taxon>
        <taxon>Fungi</taxon>
        <taxon>Dikarya</taxon>
        <taxon>Ascomycota</taxon>
        <taxon>Pezizomycotina</taxon>
        <taxon>Sordariomycetes</taxon>
        <taxon>Hypocreomycetidae</taxon>
        <taxon>Hypocreales</taxon>
        <taxon>Cordycipitaceae</taxon>
        <taxon>Zarea</taxon>
    </lineage>
</organism>
<sequence length="1059" mass="116139">MAVCAWDGDLTYDMVHRLSTKLAAQLVRHGVNSDIPVPLCFHKSKWTPVAILAVLKAGGAFVLLDPSLPEQRLEAIVQQLKAKIIICSESNYSLSSRLVTSGVPVVLVGSHSIAASEATDGPDSPDSPGQQARPSSACYIVFTSGSTGTPKGVVITHENAASALHHHVQRLELTSETRMFDFASYSTDVSISNLFLTWAAGGCLCIPKESDRNNNPEQCIIDLRANAIDVTPSLARLLSPASIPQVTLIIFGGEALQVGDVERWWGRARVIHEYGSSECTQNSTMNCNAASPEEAVRIGTGAGLVTWVVDADNHNVLLPPGSVGELLLEGPLVGSGYMNDPDKTAAVFIDAPSWLRRGGAGHTGRQGRLYKSGDLVQYNEDGSLIYIDRKDRQTKIRGQRVDLGEVEHWVRACMPGTTEVVAEVVSPRGENASLTLVVFLQSNKQLMHLHHGNAAAVKTAPLPAEVEDKLAHHLPGYMIPTALLFMDELPKTATGKMNRAALRQAVSAFSVQQLAQSRTSEQSLKQQPTSSSERCLQAIWATVLGIDASSIGLADSFFHLGGDSIAAMRIAAAARKAGLCVAVADIFRHRRLQQVAASAVPLADTVGRSIPLRDDSSPLQQSISQEDVWLLEQRHPGLISYLKPYAVRLQGPLQLPALENAVFALTERHETLRTTFATHGNVHLQKILPYSPKKLSVFDLSSRDGGSRSLEEALLKDHTTPFCLEREPGFRVTVYRCGNDDHVLSIILHNIIADGWSLGVLSRELSTCYSAAIRHKDPFSLLEPLPIQFGDYSVWQRQQMQTTQYQQQLDYLTSCLGTSQPAGLFCDKPRPALALGHASLQYFEIENSVCRSLQLFCKEREVTPFTVLLSAFAATLYRLTGVRNAAIGFAYPSRNRWEVKSLIALLFTMRCIAIKVENETFDSLVRQVQETTTNALANQDVPWTEVLRRVQENVEASHQLPPKTMFTFNNAQDLPQFDLEGVKSLLLDTIPTTRVDLEFMVTQRGDTLQGHIYFPSDIYHQETISNMMGVFQKVLKHGLDNSEHTIPTHSASCCAVPDT</sequence>